<protein>
    <submittedName>
        <fullName evidence="1">Uncharacterized protein</fullName>
    </submittedName>
</protein>
<evidence type="ECO:0000313" key="1">
    <source>
        <dbReference type="EMBL" id="KAJ3554863.1"/>
    </source>
</evidence>
<organism evidence="1 2">
    <name type="scientific">Phlebia brevispora</name>
    <dbReference type="NCBI Taxonomy" id="194682"/>
    <lineage>
        <taxon>Eukaryota</taxon>
        <taxon>Fungi</taxon>
        <taxon>Dikarya</taxon>
        <taxon>Basidiomycota</taxon>
        <taxon>Agaricomycotina</taxon>
        <taxon>Agaricomycetes</taxon>
        <taxon>Polyporales</taxon>
        <taxon>Meruliaceae</taxon>
        <taxon>Phlebia</taxon>
    </lineage>
</organism>
<name>A0ACC1T7D1_9APHY</name>
<dbReference type="Proteomes" id="UP001148662">
    <property type="component" value="Unassembled WGS sequence"/>
</dbReference>
<accession>A0ACC1T7D1</accession>
<proteinExistence type="predicted"/>
<dbReference type="EMBL" id="JANHOG010000390">
    <property type="protein sequence ID" value="KAJ3554863.1"/>
    <property type="molecule type" value="Genomic_DNA"/>
</dbReference>
<gene>
    <name evidence="1" type="ORF">NM688_g2892</name>
</gene>
<reference evidence="1" key="1">
    <citation type="submission" date="2022-07" db="EMBL/GenBank/DDBJ databases">
        <title>Genome Sequence of Phlebia brevispora.</title>
        <authorList>
            <person name="Buettner E."/>
        </authorList>
    </citation>
    <scope>NUCLEOTIDE SEQUENCE</scope>
    <source>
        <strain evidence="1">MPL23</strain>
    </source>
</reference>
<sequence length="419" mass="47277">MAFATTEEARPYQMAGDGRTKVNAKVVVTGPWKGRSLPQELIDQVVDFLSDDREALKACSLVCQDWLHRCRQHLHRSVTIYHQYCRIHHSQVPHAIRLLALPMVSSYTQELHLEGKTDYGALHKTPDNDEEVDGEELLWRVLARFGNVRTLRVSRLLWVAHELEDKNRLCATFPAVTNLDVYMSEFVDAKEFLSLLTRISPAVTLEGGACLLLPQNSTPGKRLEHLQVQHCDVHNMLDISRWLSETPSSITSLYLSPPDGDDFAALPSYFRALGPSLEKLFLTLEFATKDETLRQAISGLELCSRLRSLTLAANFGLGRKFVKAANFFWPCVMIVLEHVASTSLQTIRFECYAEDLESTALLQLDATLRRPAFTHVSAVQFVLCDYSRTDTLQIEGTLQALLPYTSSHYHVTVSPCCDL</sequence>
<keyword evidence="2" id="KW-1185">Reference proteome</keyword>
<comment type="caution">
    <text evidence="1">The sequence shown here is derived from an EMBL/GenBank/DDBJ whole genome shotgun (WGS) entry which is preliminary data.</text>
</comment>
<evidence type="ECO:0000313" key="2">
    <source>
        <dbReference type="Proteomes" id="UP001148662"/>
    </source>
</evidence>